<evidence type="ECO:0000256" key="3">
    <source>
        <dbReference type="ARBA" id="ARBA00022827"/>
    </source>
</evidence>
<name>A0A9P4UQQ9_9PEZI</name>
<dbReference type="Gene3D" id="3.50.50.60">
    <property type="entry name" value="FAD/NAD(P)-binding domain"/>
    <property type="match status" value="1"/>
</dbReference>
<dbReference type="OrthoDB" id="16820at2759"/>
<keyword evidence="6" id="KW-1133">Transmembrane helix</keyword>
<reference evidence="8" key="1">
    <citation type="journal article" date="2020" name="Stud. Mycol.">
        <title>101 Dothideomycetes genomes: a test case for predicting lifestyles and emergence of pathogens.</title>
        <authorList>
            <person name="Haridas S."/>
            <person name="Albert R."/>
            <person name="Binder M."/>
            <person name="Bloem J."/>
            <person name="Labutti K."/>
            <person name="Salamov A."/>
            <person name="Andreopoulos B."/>
            <person name="Baker S."/>
            <person name="Barry K."/>
            <person name="Bills G."/>
            <person name="Bluhm B."/>
            <person name="Cannon C."/>
            <person name="Castanera R."/>
            <person name="Culley D."/>
            <person name="Daum C."/>
            <person name="Ezra D."/>
            <person name="Gonzalez J."/>
            <person name="Henrissat B."/>
            <person name="Kuo A."/>
            <person name="Liang C."/>
            <person name="Lipzen A."/>
            <person name="Lutzoni F."/>
            <person name="Magnuson J."/>
            <person name="Mondo S."/>
            <person name="Nolan M."/>
            <person name="Ohm R."/>
            <person name="Pangilinan J."/>
            <person name="Park H.-J."/>
            <person name="Ramirez L."/>
            <person name="Alfaro M."/>
            <person name="Sun H."/>
            <person name="Tritt A."/>
            <person name="Yoshinaga Y."/>
            <person name="Zwiers L.-H."/>
            <person name="Turgeon B."/>
            <person name="Goodwin S."/>
            <person name="Spatafora J."/>
            <person name="Crous P."/>
            <person name="Grigoriev I."/>
        </authorList>
    </citation>
    <scope>NUCLEOTIDE SEQUENCE</scope>
    <source>
        <strain evidence="8">CBS 116435</strain>
    </source>
</reference>
<keyword evidence="6" id="KW-0812">Transmembrane</keyword>
<dbReference type="InterPro" id="IPR036188">
    <property type="entry name" value="FAD/NAD-bd_sf"/>
</dbReference>
<dbReference type="AlphaFoldDB" id="A0A9P4UQQ9"/>
<comment type="similarity">
    <text evidence="1">Belongs to the paxM FAD-dependent monooxygenase family.</text>
</comment>
<accession>A0A9P4UQQ9</accession>
<dbReference type="GO" id="GO:0071949">
    <property type="term" value="F:FAD binding"/>
    <property type="evidence" value="ECO:0007669"/>
    <property type="project" value="InterPro"/>
</dbReference>
<evidence type="ECO:0000313" key="9">
    <source>
        <dbReference type="Proteomes" id="UP000799441"/>
    </source>
</evidence>
<organism evidence="8 9">
    <name type="scientific">Polychaeton citri CBS 116435</name>
    <dbReference type="NCBI Taxonomy" id="1314669"/>
    <lineage>
        <taxon>Eukaryota</taxon>
        <taxon>Fungi</taxon>
        <taxon>Dikarya</taxon>
        <taxon>Ascomycota</taxon>
        <taxon>Pezizomycotina</taxon>
        <taxon>Dothideomycetes</taxon>
        <taxon>Dothideomycetidae</taxon>
        <taxon>Capnodiales</taxon>
        <taxon>Capnodiaceae</taxon>
        <taxon>Polychaeton</taxon>
    </lineage>
</organism>
<evidence type="ECO:0000259" key="7">
    <source>
        <dbReference type="Pfam" id="PF01494"/>
    </source>
</evidence>
<evidence type="ECO:0000256" key="5">
    <source>
        <dbReference type="ARBA" id="ARBA00023033"/>
    </source>
</evidence>
<dbReference type="SUPFAM" id="SSF54373">
    <property type="entry name" value="FAD-linked reductases, C-terminal domain"/>
    <property type="match status" value="1"/>
</dbReference>
<evidence type="ECO:0000256" key="4">
    <source>
        <dbReference type="ARBA" id="ARBA00023002"/>
    </source>
</evidence>
<keyword evidence="5" id="KW-0503">Monooxygenase</keyword>
<gene>
    <name evidence="8" type="ORF">K431DRAFT_220699</name>
</gene>
<dbReference type="PRINTS" id="PR00420">
    <property type="entry name" value="RNGMNOXGNASE"/>
</dbReference>
<sequence>MEGRKLHVGIVGAGIGGLMAAIAIARSDCDVTVLEAAEQLGEIGAGIQMTSNVARFLQKYGVDKAIGNDLVQFDELNLRRQDGTKVGHTQIKSVEDALGYPWWLVHRHHLHSGLVQVARQEGVRILINSRVASLDHQTKGLAWATTVQGETYKFDLIVGSDGVSSVVRRLLFPGVRPEPPSGNCAYRAIVPLEKVRQDPITKSLVEDSNGCLRRTMEVWMSPLGYIITYPISNSRDFNMVLSHYQEERVTSVQEVEVAEVREQYRDYDPKIRRVIDMIGPPICRWPLLVTGPLESWSSPDKKVVLIGDAAHSMVNHMAQGAATAMEDGVFLARCLRSVAEGDMSLADAICVYEKGRMPKARYKQQLSFLNGAIWQLPDGAAQQARNEAMQETASGGRRIRSSNLYGDPTVVLECYGYDAEDHADTEIAAFLSGREVLVDQSTAVTQAQADRTMNWFLPKDERFKIKPRL</sequence>
<evidence type="ECO:0000313" key="8">
    <source>
        <dbReference type="EMBL" id="KAF2723119.1"/>
    </source>
</evidence>
<dbReference type="Pfam" id="PF01494">
    <property type="entry name" value="FAD_binding_3"/>
    <property type="match status" value="1"/>
</dbReference>
<dbReference type="Proteomes" id="UP000799441">
    <property type="component" value="Unassembled WGS sequence"/>
</dbReference>
<dbReference type="PANTHER" id="PTHR13789">
    <property type="entry name" value="MONOOXYGENASE"/>
    <property type="match status" value="1"/>
</dbReference>
<feature type="transmembrane region" description="Helical" evidence="6">
    <location>
        <begin position="7"/>
        <end position="25"/>
    </location>
</feature>
<proteinExistence type="inferred from homology"/>
<keyword evidence="9" id="KW-1185">Reference proteome</keyword>
<evidence type="ECO:0000256" key="6">
    <source>
        <dbReference type="SAM" id="Phobius"/>
    </source>
</evidence>
<dbReference type="InterPro" id="IPR002938">
    <property type="entry name" value="FAD-bd"/>
</dbReference>
<dbReference type="PANTHER" id="PTHR13789:SF147">
    <property type="entry name" value="PUTATIVE (AFU_ORTHOLOGUE AFUA_2G01950)-RELATED"/>
    <property type="match status" value="1"/>
</dbReference>
<dbReference type="InterPro" id="IPR050493">
    <property type="entry name" value="FAD-dep_Monooxygenase_BioMet"/>
</dbReference>
<evidence type="ECO:0000256" key="2">
    <source>
        <dbReference type="ARBA" id="ARBA00022630"/>
    </source>
</evidence>
<protein>
    <submittedName>
        <fullName evidence="8">FAD/NAD(P)-binding domain-containing protein</fullName>
    </submittedName>
</protein>
<comment type="caution">
    <text evidence="8">The sequence shown here is derived from an EMBL/GenBank/DDBJ whole genome shotgun (WGS) entry which is preliminary data.</text>
</comment>
<dbReference type="GO" id="GO:0004497">
    <property type="term" value="F:monooxygenase activity"/>
    <property type="evidence" value="ECO:0007669"/>
    <property type="project" value="UniProtKB-KW"/>
</dbReference>
<feature type="domain" description="FAD-binding" evidence="7">
    <location>
        <begin position="6"/>
        <end position="344"/>
    </location>
</feature>
<evidence type="ECO:0000256" key="1">
    <source>
        <dbReference type="ARBA" id="ARBA00007992"/>
    </source>
</evidence>
<dbReference type="EMBL" id="MU003778">
    <property type="protein sequence ID" value="KAF2723119.1"/>
    <property type="molecule type" value="Genomic_DNA"/>
</dbReference>
<keyword evidence="6" id="KW-0472">Membrane</keyword>
<keyword evidence="4" id="KW-0560">Oxidoreductase</keyword>
<dbReference type="SUPFAM" id="SSF51905">
    <property type="entry name" value="FAD/NAD(P)-binding domain"/>
    <property type="match status" value="1"/>
</dbReference>
<keyword evidence="2" id="KW-0285">Flavoprotein</keyword>
<keyword evidence="3" id="KW-0274">FAD</keyword>